<name>A0A8B0SPX6_9GAMM</name>
<comment type="similarity">
    <text evidence="2">Belongs to the VirD4/TraG family.</text>
</comment>
<feature type="compositionally biased region" description="Basic and acidic residues" evidence="7">
    <location>
        <begin position="626"/>
        <end position="665"/>
    </location>
</feature>
<feature type="transmembrane region" description="Helical" evidence="8">
    <location>
        <begin position="7"/>
        <end position="30"/>
    </location>
</feature>
<evidence type="ECO:0000256" key="3">
    <source>
        <dbReference type="ARBA" id="ARBA00022475"/>
    </source>
</evidence>
<gene>
    <name evidence="10" type="primary">traG</name>
    <name evidence="9" type="ORF">J1836_00870</name>
    <name evidence="10" type="ORF">J1836_020550</name>
</gene>
<dbReference type="SUPFAM" id="SSF52540">
    <property type="entry name" value="P-loop containing nucleoside triphosphate hydrolases"/>
    <property type="match status" value="1"/>
</dbReference>
<dbReference type="CDD" id="cd01127">
    <property type="entry name" value="TrwB_TraG_TraD_VirD4"/>
    <property type="match status" value="1"/>
</dbReference>
<sequence length="686" mass="77255">MRGTTILWGQFIVAFIGAMIALQTATQFVAHKLGYQEALGEPAYHVFGTPCYWPWKYWAWLYQYDYYAKTVFFQGSLIIYGGVLVIFMVIVFMSVNRAKRNKHPDAYGTARWATVKDLKKAGVLAEEGIVLAQTHDREHTLLRHSGPEHCFVFAPTRSGKGVGIVIPTLLSWRASVLVYDMKRENWDITAGWRKQFSHVLRFEPTASFSVRFNPLLEVRKGENEVRDVQNIADILVDPDGSKDHMDHWEKTGHSLLVGAILHVLYAEPDKTLTGVAKFLSDPDRTFFKTLNHMLRCRHLGDRVHPVVASAARELLNKSENELSGVLSTAMSFLGLYRDPIISRNTAVSDFTIVDLMNAKNPVSLYIVVPPSDADRTRPLIRLMLNQIGRRLTESMGQEGKPHRHDLLMLLDEFPTLGRLTFFESELAYMAGYGIRALLIAQSLNQIEKAYGPNNSILDNSHIRVTYGTLDDRTAKRISEMLGTATENRRQTNYAGHRLAPWLGHVMVSEQESPRALLTPGEVLQFPATEALVMVGGNPPYRGLKVRYYEDRRFMGRAKLPRPDAAEWQGKELKGLGLPSAWLQLPAPTVEPEQPSGANSNAASAGIAGGVLLEGEIQHNPEWGISVDDRQQPEKSKSKLEPDDCHQDAEKRKMRELEQQRTERNRQLGRQRAIEQSRQPSGGGMPL</sequence>
<reference evidence="10" key="2">
    <citation type="submission" date="2021-04" db="EMBL/GenBank/DDBJ databases">
        <title>Complete Genome and methylome analysis of Thiothrix fructosivorans ATCC 49748.</title>
        <authorList>
            <person name="Fomenkov A."/>
            <person name="Sun L."/>
            <person name="Vincze T."/>
            <person name="Grabovich M.Y."/>
            <person name="Roberts R.J."/>
        </authorList>
    </citation>
    <scope>NUCLEOTIDE SEQUENCE</scope>
    <source>
        <strain evidence="10">ATCC 49748</strain>
        <plasmid evidence="10">pTfr153</plasmid>
    </source>
</reference>
<evidence type="ECO:0000313" key="11">
    <source>
        <dbReference type="Proteomes" id="UP000664466"/>
    </source>
</evidence>
<keyword evidence="5 8" id="KW-1133">Transmembrane helix</keyword>
<evidence type="ECO:0000256" key="8">
    <source>
        <dbReference type="SAM" id="Phobius"/>
    </source>
</evidence>
<dbReference type="InterPro" id="IPR003688">
    <property type="entry name" value="TraG/VirD4"/>
</dbReference>
<evidence type="ECO:0000313" key="9">
    <source>
        <dbReference type="EMBL" id="MBO0611485.1"/>
    </source>
</evidence>
<keyword evidence="11" id="KW-1185">Reference proteome</keyword>
<dbReference type="EMBL" id="JAFMPM010000004">
    <property type="protein sequence ID" value="MBO0611485.1"/>
    <property type="molecule type" value="Genomic_DNA"/>
</dbReference>
<evidence type="ECO:0000256" key="6">
    <source>
        <dbReference type="ARBA" id="ARBA00023136"/>
    </source>
</evidence>
<evidence type="ECO:0000256" key="5">
    <source>
        <dbReference type="ARBA" id="ARBA00022989"/>
    </source>
</evidence>
<dbReference type="Gene3D" id="3.40.50.300">
    <property type="entry name" value="P-loop containing nucleotide triphosphate hydrolases"/>
    <property type="match status" value="1"/>
</dbReference>
<dbReference type="GO" id="GO:0005886">
    <property type="term" value="C:plasma membrane"/>
    <property type="evidence" value="ECO:0007669"/>
    <property type="project" value="UniProtKB-SubCell"/>
</dbReference>
<keyword evidence="6 8" id="KW-0472">Membrane</keyword>
<evidence type="ECO:0000256" key="4">
    <source>
        <dbReference type="ARBA" id="ARBA00022692"/>
    </source>
</evidence>
<feature type="transmembrane region" description="Helical" evidence="8">
    <location>
        <begin position="71"/>
        <end position="93"/>
    </location>
</feature>
<dbReference type="NCBIfam" id="NF010450">
    <property type="entry name" value="PRK13876.1"/>
    <property type="match status" value="1"/>
</dbReference>
<keyword evidence="10" id="KW-0614">Plasmid</keyword>
<dbReference type="InterPro" id="IPR051539">
    <property type="entry name" value="T4SS-coupling_protein"/>
</dbReference>
<dbReference type="RefSeq" id="WP_207249246.1">
    <property type="nucleotide sequence ID" value="NZ_CP072750.1"/>
</dbReference>
<organism evidence="10">
    <name type="scientific">Thiothrix fructosivorans</name>
    <dbReference type="NCBI Taxonomy" id="111770"/>
    <lineage>
        <taxon>Bacteria</taxon>
        <taxon>Pseudomonadati</taxon>
        <taxon>Pseudomonadota</taxon>
        <taxon>Gammaproteobacteria</taxon>
        <taxon>Thiotrichales</taxon>
        <taxon>Thiotrichaceae</taxon>
        <taxon>Thiothrix</taxon>
    </lineage>
</organism>
<evidence type="ECO:0000256" key="7">
    <source>
        <dbReference type="SAM" id="MobiDB-lite"/>
    </source>
</evidence>
<dbReference type="EMBL" id="CP072750">
    <property type="protein sequence ID" value="QTX13091.1"/>
    <property type="molecule type" value="Genomic_DNA"/>
</dbReference>
<dbReference type="InterPro" id="IPR027417">
    <property type="entry name" value="P-loop_NTPase"/>
</dbReference>
<dbReference type="Proteomes" id="UP000664466">
    <property type="component" value="Unassembled WGS sequence"/>
</dbReference>
<dbReference type="PANTHER" id="PTHR37937">
    <property type="entry name" value="CONJUGATIVE TRANSFER: DNA TRANSPORT"/>
    <property type="match status" value="1"/>
</dbReference>
<dbReference type="PANTHER" id="PTHR37937:SF1">
    <property type="entry name" value="CONJUGATIVE TRANSFER: DNA TRANSPORT"/>
    <property type="match status" value="1"/>
</dbReference>
<reference evidence="9 11" key="1">
    <citation type="submission" date="2021-03" db="EMBL/GenBank/DDBJ databases">
        <title>Draft genome and methylome analysis of Thiotrix fructosivoruns ATCC 49748.</title>
        <authorList>
            <person name="Fomenkov A."/>
            <person name="Grabovich M.Y."/>
            <person name="Roberts R.J."/>
        </authorList>
    </citation>
    <scope>NUCLEOTIDE SEQUENCE [LARGE SCALE GENOMIC DNA]</scope>
    <source>
        <strain evidence="9 11">ATCC 49748</strain>
        <plasmid evidence="9">pTfr153</plasmid>
    </source>
</reference>
<keyword evidence="4 8" id="KW-0812">Transmembrane</keyword>
<protein>
    <submittedName>
        <fullName evidence="10">IncP-type conjugal transfer protein TraG</fullName>
    </submittedName>
</protein>
<comment type="subcellular location">
    <subcellularLocation>
        <location evidence="1">Cell membrane</location>
        <topology evidence="1">Multi-pass membrane protein</topology>
    </subcellularLocation>
</comment>
<accession>A0A8B0SPX6</accession>
<evidence type="ECO:0000256" key="2">
    <source>
        <dbReference type="ARBA" id="ARBA00008806"/>
    </source>
</evidence>
<keyword evidence="3" id="KW-1003">Cell membrane</keyword>
<proteinExistence type="inferred from homology"/>
<geneLocation type="plasmid" evidence="10">
    <name>pTfr153</name>
</geneLocation>
<evidence type="ECO:0000256" key="1">
    <source>
        <dbReference type="ARBA" id="ARBA00004651"/>
    </source>
</evidence>
<dbReference type="AlphaFoldDB" id="A0A8B0SPX6"/>
<evidence type="ECO:0000313" key="10">
    <source>
        <dbReference type="EMBL" id="QTX13091.1"/>
    </source>
</evidence>
<dbReference type="Pfam" id="PF02534">
    <property type="entry name" value="T4SS-DNA_transf"/>
    <property type="match status" value="1"/>
</dbReference>
<feature type="region of interest" description="Disordered" evidence="7">
    <location>
        <begin position="622"/>
        <end position="686"/>
    </location>
</feature>